<feature type="compositionally biased region" description="Basic residues" evidence="2">
    <location>
        <begin position="27"/>
        <end position="36"/>
    </location>
</feature>
<feature type="compositionally biased region" description="Polar residues" evidence="2">
    <location>
        <begin position="569"/>
        <end position="580"/>
    </location>
</feature>
<feature type="compositionally biased region" description="Low complexity" evidence="2">
    <location>
        <begin position="648"/>
        <end position="662"/>
    </location>
</feature>
<reference evidence="3 4" key="1">
    <citation type="journal article" date="2017" name="Int. J. Parasitol.">
        <title>The genome of the protozoan parasite Cystoisospora suis and a reverse vaccinology approach to identify vaccine candidates.</title>
        <authorList>
            <person name="Palmieri N."/>
            <person name="Shrestha A."/>
            <person name="Ruttkowski B."/>
            <person name="Beck T."/>
            <person name="Vogl C."/>
            <person name="Tomley F."/>
            <person name="Blake D.P."/>
            <person name="Joachim A."/>
        </authorList>
    </citation>
    <scope>NUCLEOTIDE SEQUENCE [LARGE SCALE GENOMIC DNA]</scope>
    <source>
        <strain evidence="3 4">Wien I</strain>
    </source>
</reference>
<feature type="region of interest" description="Disordered" evidence="2">
    <location>
        <begin position="718"/>
        <end position="814"/>
    </location>
</feature>
<feature type="region of interest" description="Disordered" evidence="2">
    <location>
        <begin position="915"/>
        <end position="934"/>
    </location>
</feature>
<feature type="region of interest" description="Disordered" evidence="2">
    <location>
        <begin position="604"/>
        <end position="633"/>
    </location>
</feature>
<gene>
    <name evidence="3" type="ORF">CSUI_007657</name>
</gene>
<keyword evidence="4" id="KW-1185">Reference proteome</keyword>
<dbReference type="RefSeq" id="XP_067920219.1">
    <property type="nucleotide sequence ID" value="XM_068067802.1"/>
</dbReference>
<name>A0A2C6KQ52_9APIC</name>
<dbReference type="OrthoDB" id="332293at2759"/>
<feature type="region of interest" description="Disordered" evidence="2">
    <location>
        <begin position="1147"/>
        <end position="1216"/>
    </location>
</feature>
<dbReference type="EMBL" id="MIGC01004103">
    <property type="protein sequence ID" value="PHJ18513.1"/>
    <property type="molecule type" value="Genomic_DNA"/>
</dbReference>
<feature type="compositionally biased region" description="Low complexity" evidence="2">
    <location>
        <begin position="45"/>
        <end position="58"/>
    </location>
</feature>
<proteinExistence type="predicted"/>
<feature type="compositionally biased region" description="Basic and acidic residues" evidence="2">
    <location>
        <begin position="449"/>
        <end position="465"/>
    </location>
</feature>
<dbReference type="PANTHER" id="PTHR43941">
    <property type="entry name" value="STRUCTURAL MAINTENANCE OF CHROMOSOMES PROTEIN 2"/>
    <property type="match status" value="1"/>
</dbReference>
<feature type="region of interest" description="Disordered" evidence="2">
    <location>
        <begin position="1241"/>
        <end position="1266"/>
    </location>
</feature>
<feature type="region of interest" description="Disordered" evidence="2">
    <location>
        <begin position="438"/>
        <end position="582"/>
    </location>
</feature>
<feature type="compositionally biased region" description="Low complexity" evidence="2">
    <location>
        <begin position="499"/>
        <end position="508"/>
    </location>
</feature>
<feature type="compositionally biased region" description="Polar residues" evidence="2">
    <location>
        <begin position="796"/>
        <end position="814"/>
    </location>
</feature>
<sequence>MAQSEISLFAAQLDEIAGRAARTPRSPSRRGRRRARSSSFVADWSHSSHSHQYSPSPYRGESVRAPSPEVEAATAAAMRSCNSFNRYRLSKVVPPMPGRGTWEDGDNLGDLDPSLGYREQAADDAGALLEVMRSAVQRSQHGQSHHSTGTPPLTTAQLVALLNARTTSAGLTTYSTSEGQTTSTARHSVDETCGLPMLHVSQALALHRTEDIPGPRSSSLPAQPGKRGEHVGPEPPYAVHGGFLGLPADKQMPLFSEEETKTHESLLVPGYYLSSHFRDTLSSPGSSFFEYPFSPKTPVSAAIATEIAQDYTRASAVQQGASVEAARDALGEAVFREAVADVVAEQEERRLLEALLHQSKQAVLVEQELEALRERQRLLVQQHEQLQLQSMLNEKEGEVSRISALLEEERQMVQRQYQHVLRERAELEKERRQLELKTAAFSQVPASQKQKEASAEQATEREGRLTPRSLSETKSLWKTTRNADMQESTESQNKPSLFPSDDGSTGSSPSPPKPPGKSCLSVSASTSPSGATVSSPPSTRLPAPPSLPQAVNVTSFGDFLDTSKHASHPTESATRPSISPQHEKGQVLILGASSASLHQYANLPENKGKSSVNGPVSHSVKTPPIPPSTGPSRVRFVLVSNPKATAMSRSSSVHPACSPSSPQRVNAEGPAPHVSPRSHRVHSSHSLSPSSKKESGASTCPSTWRLFGQGCCEQAASTVTSSPREMSKNSPQLLRATSSAVPTERSSTTANERLNAGTVCQDGMRVYSSRPVTPPVVPSLSQGGPNPPRVYRRLSRSSNSPIRDGSSPSPSASRETIYLASPPAVVYAASSPVMTSFHPSPPSPCLPSERVLSTYAYTLPPTSSLPSPVSSSLRSSTTTYVRTVDPGSMSYTSSPTPVSTYPTLIVPENNAPVSSERTVTSLNPPSVQPSVGQFPPTQGTSSFVPGTSIGYAEDNTAIRAGSVDHSPPFAPSATLTPRIDAWTSSPVTATHYSYSPTERVKAFSSQPLLSGSGAFLVSPGGEQSNPSSNIVPREGEKRETDIRPVGGGESASPTRGEKKGGEIKGTEGWVKFGSAEEDDFREHEEDETHLSVRVLELRKQRQELEQQRQALVREQLLWDKREQERLKRQQEEEVRLLLLERERFSRRERREDGWSSPNKSGGRAKSVPSTSYKVCVSPPPKAPPPEKRQPSTNTSHVSCSSSSLPQQVPDATSPEGVVEKRMTFSIASPCCEWRTEHVLSGGSALKESTQKSREQEEQEKEASRTRELACDLGTQKGAASASAVVASLAGEAARTAARRAAESVQEVAAAVWQPLQPVQQKLQKWFSSRAAPRKESYRTYILPPQQTPPITTTTTRYWYHPTSATIQPSPSIVGNPTTAVVMTPPYPYASPTMVGGAATCQ</sequence>
<dbReference type="GO" id="GO:0000793">
    <property type="term" value="C:condensed chromosome"/>
    <property type="evidence" value="ECO:0007669"/>
    <property type="project" value="TreeGrafter"/>
</dbReference>
<feature type="region of interest" description="Disordered" evidence="2">
    <location>
        <begin position="645"/>
        <end position="700"/>
    </location>
</feature>
<evidence type="ECO:0000256" key="1">
    <source>
        <dbReference type="SAM" id="Coils"/>
    </source>
</evidence>
<evidence type="ECO:0000256" key="2">
    <source>
        <dbReference type="SAM" id="MobiDB-lite"/>
    </source>
</evidence>
<feature type="compositionally biased region" description="Basic and acidic residues" evidence="2">
    <location>
        <begin position="1055"/>
        <end position="1065"/>
    </location>
</feature>
<feature type="compositionally biased region" description="Polar residues" evidence="2">
    <location>
        <begin position="718"/>
        <end position="752"/>
    </location>
</feature>
<dbReference type="GO" id="GO:0000785">
    <property type="term" value="C:chromatin"/>
    <property type="evidence" value="ECO:0007669"/>
    <property type="project" value="TreeGrafter"/>
</dbReference>
<comment type="caution">
    <text evidence="3">The sequence shown here is derived from an EMBL/GenBank/DDBJ whole genome shotgun (WGS) entry which is preliminary data.</text>
</comment>
<feature type="compositionally biased region" description="Polar residues" evidence="2">
    <location>
        <begin position="468"/>
        <end position="495"/>
    </location>
</feature>
<dbReference type="VEuPathDB" id="ToxoDB:CSUI_007657"/>
<accession>A0A2C6KQ52</accession>
<feature type="region of interest" description="Disordered" evidence="2">
    <location>
        <begin position="1014"/>
        <end position="1066"/>
    </location>
</feature>
<feature type="compositionally biased region" description="Polar residues" evidence="2">
    <location>
        <begin position="609"/>
        <end position="620"/>
    </location>
</feature>
<protein>
    <submittedName>
        <fullName evidence="3">Uncharacterized protein</fullName>
    </submittedName>
</protein>
<feature type="region of interest" description="Disordered" evidence="2">
    <location>
        <begin position="209"/>
        <end position="232"/>
    </location>
</feature>
<dbReference type="GO" id="GO:0000796">
    <property type="term" value="C:condensin complex"/>
    <property type="evidence" value="ECO:0007669"/>
    <property type="project" value="TreeGrafter"/>
</dbReference>
<feature type="region of interest" description="Disordered" evidence="2">
    <location>
        <begin position="16"/>
        <end position="66"/>
    </location>
</feature>
<feature type="compositionally biased region" description="Polar residues" evidence="2">
    <location>
        <begin position="1021"/>
        <end position="1030"/>
    </location>
</feature>
<feature type="coiled-coil region" evidence="1">
    <location>
        <begin position="1087"/>
        <end position="1147"/>
    </location>
</feature>
<evidence type="ECO:0000313" key="4">
    <source>
        <dbReference type="Proteomes" id="UP000221165"/>
    </source>
</evidence>
<dbReference type="PANTHER" id="PTHR43941:SF1">
    <property type="entry name" value="STRUCTURAL MAINTENANCE OF CHROMOSOMES PROTEIN 2"/>
    <property type="match status" value="1"/>
</dbReference>
<keyword evidence="1" id="KW-0175">Coiled coil</keyword>
<dbReference type="GO" id="GO:0003682">
    <property type="term" value="F:chromatin binding"/>
    <property type="evidence" value="ECO:0007669"/>
    <property type="project" value="TreeGrafter"/>
</dbReference>
<organism evidence="3 4">
    <name type="scientific">Cystoisospora suis</name>
    <dbReference type="NCBI Taxonomy" id="483139"/>
    <lineage>
        <taxon>Eukaryota</taxon>
        <taxon>Sar</taxon>
        <taxon>Alveolata</taxon>
        <taxon>Apicomplexa</taxon>
        <taxon>Conoidasida</taxon>
        <taxon>Coccidia</taxon>
        <taxon>Eucoccidiorida</taxon>
        <taxon>Eimeriorina</taxon>
        <taxon>Sarcocystidae</taxon>
        <taxon>Cystoisospora</taxon>
    </lineage>
</organism>
<feature type="compositionally biased region" description="Polar residues" evidence="2">
    <location>
        <begin position="520"/>
        <end position="538"/>
    </location>
</feature>
<dbReference type="GO" id="GO:0007076">
    <property type="term" value="P:mitotic chromosome condensation"/>
    <property type="evidence" value="ECO:0007669"/>
    <property type="project" value="TreeGrafter"/>
</dbReference>
<evidence type="ECO:0000313" key="3">
    <source>
        <dbReference type="EMBL" id="PHJ18513.1"/>
    </source>
</evidence>
<dbReference type="GeneID" id="94431013"/>
<feature type="compositionally biased region" description="Basic and acidic residues" evidence="2">
    <location>
        <begin position="1248"/>
        <end position="1266"/>
    </location>
</feature>
<feature type="compositionally biased region" description="Basic and acidic residues" evidence="2">
    <location>
        <begin position="1033"/>
        <end position="1042"/>
    </location>
</feature>
<feature type="compositionally biased region" description="Low complexity" evidence="2">
    <location>
        <begin position="1191"/>
        <end position="1203"/>
    </location>
</feature>
<dbReference type="Proteomes" id="UP000221165">
    <property type="component" value="Unassembled WGS sequence"/>
</dbReference>